<accession>A0A1L7W8E4</accession>
<keyword evidence="2" id="KW-1185">Reference proteome</keyword>
<comment type="caution">
    <text evidence="1">The sequence shown here is derived from an EMBL/GenBank/DDBJ whole genome shotgun (WGS) entry which is preliminary data.</text>
</comment>
<dbReference type="PANTHER" id="PTHR24148:SF64">
    <property type="entry name" value="HETEROKARYON INCOMPATIBILITY DOMAIN-CONTAINING PROTEIN"/>
    <property type="match status" value="1"/>
</dbReference>
<dbReference type="GeneID" id="42057169"/>
<reference evidence="2" key="1">
    <citation type="journal article" date="2016" name="Genome Biol. Evol.">
        <title>Comparative 'omics' of the Fusarium fujikuroi species complex highlights differences in genetic potential and metabolite synthesis.</title>
        <authorList>
            <person name="Niehaus E.-M."/>
            <person name="Muensterkoetter M."/>
            <person name="Proctor R.H."/>
            <person name="Brown D.W."/>
            <person name="Sharon A."/>
            <person name="Idan Y."/>
            <person name="Oren-Young L."/>
            <person name="Sieber C.M."/>
            <person name="Novak O."/>
            <person name="Pencik A."/>
            <person name="Tarkowska D."/>
            <person name="Hromadova K."/>
            <person name="Freeman S."/>
            <person name="Maymon M."/>
            <person name="Elazar M."/>
            <person name="Youssef S.A."/>
            <person name="El-Shabrawy E.S.M."/>
            <person name="Shalaby A.B.A."/>
            <person name="Houterman P."/>
            <person name="Brock N.L."/>
            <person name="Burkhardt I."/>
            <person name="Tsavkelova E.A."/>
            <person name="Dickschat J.S."/>
            <person name="Galuszka P."/>
            <person name="Gueldener U."/>
            <person name="Tudzynski B."/>
        </authorList>
    </citation>
    <scope>NUCLEOTIDE SEQUENCE [LARGE SCALE GENOMIC DNA]</scope>
    <source>
        <strain evidence="2">ET1</strain>
    </source>
</reference>
<gene>
    <name evidence="1" type="ORF">FPRO_12304</name>
</gene>
<dbReference type="PANTHER" id="PTHR24148">
    <property type="entry name" value="ANKYRIN REPEAT DOMAIN-CONTAINING PROTEIN 39 HOMOLOG-RELATED"/>
    <property type="match status" value="1"/>
</dbReference>
<name>A0A1L7W8E4_FUSPR</name>
<dbReference type="InterPro" id="IPR052895">
    <property type="entry name" value="HetReg/Transcr_Mod"/>
</dbReference>
<evidence type="ECO:0000313" key="2">
    <source>
        <dbReference type="Proteomes" id="UP000183971"/>
    </source>
</evidence>
<evidence type="ECO:0000313" key="1">
    <source>
        <dbReference type="EMBL" id="CZR48862.1"/>
    </source>
</evidence>
<protein>
    <submittedName>
        <fullName evidence="1">Uncharacterized protein</fullName>
    </submittedName>
</protein>
<dbReference type="EMBL" id="FJOF01000015">
    <property type="protein sequence ID" value="CZR48862.1"/>
    <property type="molecule type" value="Genomic_DNA"/>
</dbReference>
<dbReference type="AlphaFoldDB" id="A0A1L7W8E4"/>
<dbReference type="Proteomes" id="UP000183971">
    <property type="component" value="Unassembled WGS sequence"/>
</dbReference>
<dbReference type="Pfam" id="PF26639">
    <property type="entry name" value="Het-6_barrel"/>
    <property type="match status" value="1"/>
</dbReference>
<organism evidence="1 2">
    <name type="scientific">Fusarium proliferatum (strain ET1)</name>
    <name type="common">Orchid endophyte fungus</name>
    <dbReference type="NCBI Taxonomy" id="1227346"/>
    <lineage>
        <taxon>Eukaryota</taxon>
        <taxon>Fungi</taxon>
        <taxon>Dikarya</taxon>
        <taxon>Ascomycota</taxon>
        <taxon>Pezizomycotina</taxon>
        <taxon>Sordariomycetes</taxon>
        <taxon>Hypocreomycetidae</taxon>
        <taxon>Hypocreales</taxon>
        <taxon>Nectriaceae</taxon>
        <taxon>Fusarium</taxon>
        <taxon>Fusarium fujikuroi species complex</taxon>
    </lineage>
</organism>
<dbReference type="RefSeq" id="XP_031089380.1">
    <property type="nucleotide sequence ID" value="XM_031224086.1"/>
</dbReference>
<proteinExistence type="predicted"/>
<sequence length="358" mass="40863">MADYNRPVLGAYQDFVRQTIAATEKLDILRFSTVQDLDTKTGPLWVPWFHQLHGYSVIFQDGTHNSSKDSKAKMDRDTYQGTLTLRGIRADTVTMAIRLFMPSADDWKKIKAIISEIDPRLSREMVMDSLGWGPIPWILQSFEIMTQHEDLILARNGVDLITLLICTLKACVDPTRYLVDFKEYLSSALIRRLAIKDKKEEIRSLLRLLQHVLQLCAPIPERQGIFDDEEKIRQLRYILEEVYGNQDEIDSSVELVKSLKIPPPMGQSNIHNSFKDTLPVDRRFFITELGYVGTGPMSMKPGDHICVLYGGCTPFVVRPVDGVGDEDYLFLGESFVNGLMNGEALDDEGAIEKWFRLR</sequence>
<dbReference type="VEuPathDB" id="FungiDB:FPRO_12304"/>